<evidence type="ECO:0000313" key="6">
    <source>
        <dbReference type="Proteomes" id="UP000002899"/>
    </source>
</evidence>
<dbReference type="AlphaFoldDB" id="A0A1R4ABJ4"/>
<dbReference type="Proteomes" id="UP000002899">
    <property type="component" value="Chromosome III"/>
</dbReference>
<dbReference type="SMART" id="SM00563">
    <property type="entry name" value="PlsC"/>
    <property type="match status" value="1"/>
</dbReference>
<evidence type="ECO:0000256" key="1">
    <source>
        <dbReference type="ARBA" id="ARBA00022679"/>
    </source>
</evidence>
<dbReference type="OrthoDB" id="417078at2759"/>
<dbReference type="GO" id="GO:0006654">
    <property type="term" value="P:phosphatidic acid biosynthetic process"/>
    <property type="evidence" value="ECO:0007669"/>
    <property type="project" value="TreeGrafter"/>
</dbReference>
<evidence type="ECO:0000313" key="5">
    <source>
        <dbReference type="EMBL" id="SJK86393.1"/>
    </source>
</evidence>
<proteinExistence type="predicted"/>
<gene>
    <name evidence="5" type="ORF">BMR1_03g01835</name>
</gene>
<dbReference type="RefSeq" id="XP_021338554.1">
    <property type="nucleotide sequence ID" value="XM_021481982.1"/>
</dbReference>
<reference evidence="5 6" key="1">
    <citation type="journal article" date="2012" name="Nucleic Acids Res.">
        <title>Sequencing of the smallest Apicomplexan genome from the human pathogen Babesia microti.</title>
        <authorList>
            <person name="Cornillot E."/>
            <person name="Hadj-Kaddour K."/>
            <person name="Dassouli A."/>
            <person name="Noel B."/>
            <person name="Ranwez V."/>
            <person name="Vacherie B."/>
            <person name="Augagneur Y."/>
            <person name="Bres V."/>
            <person name="Duclos A."/>
            <person name="Randazzo S."/>
            <person name="Carcy B."/>
            <person name="Debierre-Grockiego F."/>
            <person name="Delbecq S."/>
            <person name="Moubri-Menage K."/>
            <person name="Shams-Eldin H."/>
            <person name="Usmani-Brown S."/>
            <person name="Bringaud F."/>
            <person name="Wincker P."/>
            <person name="Vivares C.P."/>
            <person name="Schwarz R.T."/>
            <person name="Schetters T.P."/>
            <person name="Krause P.J."/>
            <person name="Gorenflot A."/>
            <person name="Berry V."/>
            <person name="Barbe V."/>
            <person name="Ben Mamoun C."/>
        </authorList>
    </citation>
    <scope>NUCLEOTIDE SEQUENCE [LARGE SCALE GENOMIC DNA]</scope>
    <source>
        <strain evidence="5 6">RI</strain>
    </source>
</reference>
<sequence>MRVRQILASLHFYLGCFIGCILVPILSLINVVLLFPFYIYNPSYFYKAQLSIVVFGYVYIPVLFNPYITCKMESDENTFRGPAIYIFNHISNADPFIISCLLRFQYGFVYKDSLHKIPFCNITLPLSGNVPVRFHYIDGKKIPIKENLTELFDTCKRRLDTGISLIIFPEGTRSRDGKLKAFKHGFFRLALEHGYPIVPCAIHGTEKIFPRYSNILNPGHAYVRMGKPIWPSDIPGLNCKAGCGTSEAERTQVDAESVEKLANLMQLEVYKLIRKFSSFTNDQLVQELEEKLKAN</sequence>
<keyword evidence="3" id="KW-0812">Transmembrane</keyword>
<dbReference type="PANTHER" id="PTHR10434">
    <property type="entry name" value="1-ACYL-SN-GLYCEROL-3-PHOSPHATE ACYLTRANSFERASE"/>
    <property type="match status" value="1"/>
</dbReference>
<keyword evidence="3" id="KW-1133">Transmembrane helix</keyword>
<keyword evidence="6" id="KW-1185">Reference proteome</keyword>
<dbReference type="Pfam" id="PF01553">
    <property type="entry name" value="Acyltransferase"/>
    <property type="match status" value="1"/>
</dbReference>
<accession>A0A1R4ABJ4</accession>
<keyword evidence="1 5" id="KW-0808">Transferase</keyword>
<dbReference type="GeneID" id="24425008"/>
<dbReference type="GO" id="GO:0003841">
    <property type="term" value="F:1-acylglycerol-3-phosphate O-acyltransferase activity"/>
    <property type="evidence" value="ECO:0007669"/>
    <property type="project" value="UniProtKB-EC"/>
</dbReference>
<dbReference type="CDD" id="cd07989">
    <property type="entry name" value="LPLAT_AGPAT-like"/>
    <property type="match status" value="1"/>
</dbReference>
<evidence type="ECO:0000259" key="4">
    <source>
        <dbReference type="SMART" id="SM00563"/>
    </source>
</evidence>
<keyword evidence="3" id="KW-0472">Membrane</keyword>
<dbReference type="SUPFAM" id="SSF69593">
    <property type="entry name" value="Glycerol-3-phosphate (1)-acyltransferase"/>
    <property type="match status" value="1"/>
</dbReference>
<feature type="transmembrane region" description="Helical" evidence="3">
    <location>
        <begin position="12"/>
        <end position="38"/>
    </location>
</feature>
<reference evidence="5 6" key="2">
    <citation type="journal article" date="2013" name="PLoS ONE">
        <title>Whole genome mapping and re-organization of the nuclear and mitochondrial genomes of Babesia microti isolates.</title>
        <authorList>
            <person name="Cornillot E."/>
            <person name="Dassouli A."/>
            <person name="Garg A."/>
            <person name="Pachikara N."/>
            <person name="Randazzo S."/>
            <person name="Depoix D."/>
            <person name="Carcy B."/>
            <person name="Delbecq S."/>
            <person name="Frutos R."/>
            <person name="Silva J.C."/>
            <person name="Sutton R."/>
            <person name="Krause P.J."/>
            <person name="Mamoun C.B."/>
        </authorList>
    </citation>
    <scope>NUCLEOTIDE SEQUENCE [LARGE SCALE GENOMIC DNA]</scope>
    <source>
        <strain evidence="5 6">RI</strain>
    </source>
</reference>
<dbReference type="PANTHER" id="PTHR10434:SF11">
    <property type="entry name" value="1-ACYL-SN-GLYCEROL-3-PHOSPHATE ACYLTRANSFERASE"/>
    <property type="match status" value="1"/>
</dbReference>
<feature type="transmembrane region" description="Helical" evidence="3">
    <location>
        <begin position="44"/>
        <end position="64"/>
    </location>
</feature>
<reference evidence="5 6" key="3">
    <citation type="journal article" date="2016" name="Sci. Rep.">
        <title>Genome-wide diversity and gene expression profiling of Babesia microti isolates identify polymorphic genes that mediate host-pathogen interactions.</title>
        <authorList>
            <person name="Silva J.C."/>
            <person name="Cornillot E."/>
            <person name="McCracken C."/>
            <person name="Usmani-Brown S."/>
            <person name="Dwivedi A."/>
            <person name="Ifeonu O.O."/>
            <person name="Crabtree J."/>
            <person name="Gotia H.T."/>
            <person name="Virji A.Z."/>
            <person name="Reynes C."/>
            <person name="Colinge J."/>
            <person name="Kumar V."/>
            <person name="Lawres L."/>
            <person name="Pazzi J.E."/>
            <person name="Pablo J.V."/>
            <person name="Hung C."/>
            <person name="Brancato J."/>
            <person name="Kumari P."/>
            <person name="Orvis J."/>
            <person name="Tretina K."/>
            <person name="Chibucos M."/>
            <person name="Ott S."/>
            <person name="Sadzewicz L."/>
            <person name="Sengamalay N."/>
            <person name="Shetty A.C."/>
            <person name="Su Q."/>
            <person name="Tallon L."/>
            <person name="Fraser C.M."/>
            <person name="Frutos R."/>
            <person name="Molina D.M."/>
            <person name="Krause P.J."/>
            <person name="Ben Mamoun C."/>
        </authorList>
    </citation>
    <scope>NUCLEOTIDE SEQUENCE [LARGE SCALE GENOMIC DNA]</scope>
    <source>
        <strain evidence="5 6">RI</strain>
    </source>
</reference>
<name>A0A1R4ABJ4_BABMR</name>
<protein>
    <submittedName>
        <fullName evidence="5">Lysophosphatidate acyltransferase</fullName>
        <ecNumber evidence="5">2.3.1.51</ecNumber>
    </submittedName>
</protein>
<evidence type="ECO:0000256" key="2">
    <source>
        <dbReference type="ARBA" id="ARBA00023315"/>
    </source>
</evidence>
<keyword evidence="2 5" id="KW-0012">Acyltransferase</keyword>
<dbReference type="VEuPathDB" id="PiroplasmaDB:BMR1_03g01835"/>
<feature type="domain" description="Phospholipid/glycerol acyltransferase" evidence="4">
    <location>
        <begin position="83"/>
        <end position="205"/>
    </location>
</feature>
<organism evidence="5 6">
    <name type="scientific">Babesia microti (strain RI)</name>
    <dbReference type="NCBI Taxonomy" id="1133968"/>
    <lineage>
        <taxon>Eukaryota</taxon>
        <taxon>Sar</taxon>
        <taxon>Alveolata</taxon>
        <taxon>Apicomplexa</taxon>
        <taxon>Aconoidasida</taxon>
        <taxon>Piroplasmida</taxon>
        <taxon>Babesiidae</taxon>
        <taxon>Babesia</taxon>
    </lineage>
</organism>
<evidence type="ECO:0000256" key="3">
    <source>
        <dbReference type="SAM" id="Phobius"/>
    </source>
</evidence>
<dbReference type="EC" id="2.3.1.51" evidence="5"/>
<dbReference type="EMBL" id="LN871598">
    <property type="protein sequence ID" value="SJK86393.1"/>
    <property type="molecule type" value="Genomic_DNA"/>
</dbReference>
<dbReference type="KEGG" id="bmic:BMR1_03g01835"/>
<dbReference type="InterPro" id="IPR002123">
    <property type="entry name" value="Plipid/glycerol_acylTrfase"/>
</dbReference>
<dbReference type="GO" id="GO:0005783">
    <property type="term" value="C:endoplasmic reticulum"/>
    <property type="evidence" value="ECO:0007669"/>
    <property type="project" value="TreeGrafter"/>
</dbReference>